<dbReference type="EMBL" id="QGKX02000088">
    <property type="protein sequence ID" value="KAF3585685.1"/>
    <property type="molecule type" value="Genomic_DNA"/>
</dbReference>
<name>A0A8S9RWG6_BRACR</name>
<accession>A0A8S9RWG6</accession>
<dbReference type="Proteomes" id="UP000712600">
    <property type="component" value="Unassembled WGS sequence"/>
</dbReference>
<sequence length="127" mass="13919">MYIGSKDETFNELEPKLVMVSAVPVTVGVTVETWLFGFLLTEDYSEEQALKGRDEGRLIDPTHRTCELDCTFGPTRSFGELDGLLDLTRPFGELDGVVGNPGASGGCFAVRDLLSEALCNLSRRLIM</sequence>
<evidence type="ECO:0000313" key="2">
    <source>
        <dbReference type="Proteomes" id="UP000712600"/>
    </source>
</evidence>
<gene>
    <name evidence="1" type="ORF">F2Q69_00030159</name>
</gene>
<proteinExistence type="predicted"/>
<dbReference type="AlphaFoldDB" id="A0A8S9RWG6"/>
<organism evidence="1 2">
    <name type="scientific">Brassica cretica</name>
    <name type="common">Mustard</name>
    <dbReference type="NCBI Taxonomy" id="69181"/>
    <lineage>
        <taxon>Eukaryota</taxon>
        <taxon>Viridiplantae</taxon>
        <taxon>Streptophyta</taxon>
        <taxon>Embryophyta</taxon>
        <taxon>Tracheophyta</taxon>
        <taxon>Spermatophyta</taxon>
        <taxon>Magnoliopsida</taxon>
        <taxon>eudicotyledons</taxon>
        <taxon>Gunneridae</taxon>
        <taxon>Pentapetalae</taxon>
        <taxon>rosids</taxon>
        <taxon>malvids</taxon>
        <taxon>Brassicales</taxon>
        <taxon>Brassicaceae</taxon>
        <taxon>Brassiceae</taxon>
        <taxon>Brassica</taxon>
    </lineage>
</organism>
<protein>
    <submittedName>
        <fullName evidence="1">Uncharacterized protein</fullName>
    </submittedName>
</protein>
<reference evidence="1" key="1">
    <citation type="submission" date="2019-12" db="EMBL/GenBank/DDBJ databases">
        <title>Genome sequencing and annotation of Brassica cretica.</title>
        <authorList>
            <person name="Studholme D.J."/>
            <person name="Sarris P."/>
        </authorList>
    </citation>
    <scope>NUCLEOTIDE SEQUENCE</scope>
    <source>
        <strain evidence="1">PFS-109/04</strain>
        <tissue evidence="1">Leaf</tissue>
    </source>
</reference>
<evidence type="ECO:0000313" key="1">
    <source>
        <dbReference type="EMBL" id="KAF3585685.1"/>
    </source>
</evidence>
<comment type="caution">
    <text evidence="1">The sequence shown here is derived from an EMBL/GenBank/DDBJ whole genome shotgun (WGS) entry which is preliminary data.</text>
</comment>